<accession>A0A9P1IM74</accession>
<keyword evidence="11" id="KW-1185">Reference proteome</keyword>
<sequence length="368" mass="42502">MSYQTKQPRTIYVLPPRKILSSTPIAPTNGQFHAKPTTTYRLIRPNYTLPPVAPQQPKLVPKVEQKPILKRPNDDVISALLGESMEPSGPRKRERLTHLTAEEKMDRRKMKNRMAAQTARDKKKERSQKMEDVMKSIVDENRKLRTENLRLRQEIEEMRRSQNLRMYSVGNVENRSSFGKRQYQSEQPKQEEYYEPYQIDNSTRSLHSSQCVQKQEFGLGGGDNFDIGDEFEIEKIIEDLKSSDIDLDRLCNDLPSYYEEDPSTSSSSSSYEPSPSQNSQISQQFADPLSDTCYWDSPTPTTEVLLGDPDFGYSTKNQMTTDPFLTKPETKPDISSPLSSNSSFVDPNDFEYWTRESTDLELFNEKLY</sequence>
<dbReference type="Gene3D" id="1.20.5.170">
    <property type="match status" value="1"/>
</dbReference>
<evidence type="ECO:0000256" key="4">
    <source>
        <dbReference type="ARBA" id="ARBA00023163"/>
    </source>
</evidence>
<keyword evidence="4" id="KW-0804">Transcription</keyword>
<keyword evidence="5" id="KW-0539">Nucleus</keyword>
<organism evidence="10 11">
    <name type="scientific">Caenorhabditis angaria</name>
    <dbReference type="NCBI Taxonomy" id="860376"/>
    <lineage>
        <taxon>Eukaryota</taxon>
        <taxon>Metazoa</taxon>
        <taxon>Ecdysozoa</taxon>
        <taxon>Nematoda</taxon>
        <taxon>Chromadorea</taxon>
        <taxon>Rhabditida</taxon>
        <taxon>Rhabditina</taxon>
        <taxon>Rhabditomorpha</taxon>
        <taxon>Rhabditoidea</taxon>
        <taxon>Rhabditidae</taxon>
        <taxon>Peloderinae</taxon>
        <taxon>Caenorhabditis</taxon>
    </lineage>
</organism>
<evidence type="ECO:0000256" key="8">
    <source>
        <dbReference type="SAM" id="MobiDB-lite"/>
    </source>
</evidence>
<evidence type="ECO:0000313" key="10">
    <source>
        <dbReference type="EMBL" id="CAI5445812.1"/>
    </source>
</evidence>
<keyword evidence="1" id="KW-0832">Ubl conjugation</keyword>
<feature type="domain" description="BZIP" evidence="9">
    <location>
        <begin position="102"/>
        <end position="159"/>
    </location>
</feature>
<dbReference type="SUPFAM" id="SSF57959">
    <property type="entry name" value="Leucine zipper domain"/>
    <property type="match status" value="1"/>
</dbReference>
<dbReference type="Pfam" id="PF00170">
    <property type="entry name" value="bZIP_1"/>
    <property type="match status" value="1"/>
</dbReference>
<feature type="region of interest" description="Disordered" evidence="8">
    <location>
        <begin position="169"/>
        <end position="193"/>
    </location>
</feature>
<protein>
    <recommendedName>
        <fullName evidence="6">X-box-binding protein 1</fullName>
    </recommendedName>
</protein>
<dbReference type="CDD" id="cd14691">
    <property type="entry name" value="bZIP_XBP1"/>
    <property type="match status" value="1"/>
</dbReference>
<feature type="compositionally biased region" description="Low complexity" evidence="8">
    <location>
        <begin position="263"/>
        <end position="283"/>
    </location>
</feature>
<dbReference type="GO" id="GO:0000981">
    <property type="term" value="F:DNA-binding transcription factor activity, RNA polymerase II-specific"/>
    <property type="evidence" value="ECO:0007669"/>
    <property type="project" value="TreeGrafter"/>
</dbReference>
<dbReference type="PANTHER" id="PTHR46542:SF1">
    <property type="entry name" value="X-BOX BINDING PROTEIN 1"/>
    <property type="match status" value="1"/>
</dbReference>
<keyword evidence="3" id="KW-0238">DNA-binding</keyword>
<feature type="compositionally biased region" description="Basic and acidic residues" evidence="8">
    <location>
        <begin position="119"/>
        <end position="130"/>
    </location>
</feature>
<dbReference type="SMART" id="SM00338">
    <property type="entry name" value="BRLZ"/>
    <property type="match status" value="1"/>
</dbReference>
<dbReference type="AlphaFoldDB" id="A0A9P1IM74"/>
<feature type="region of interest" description="Disordered" evidence="8">
    <location>
        <begin position="106"/>
        <end position="130"/>
    </location>
</feature>
<evidence type="ECO:0000256" key="1">
    <source>
        <dbReference type="ARBA" id="ARBA00022843"/>
    </source>
</evidence>
<keyword evidence="7" id="KW-0175">Coiled coil</keyword>
<dbReference type="InterPro" id="IPR052470">
    <property type="entry name" value="ER_Stress-Reg_TF"/>
</dbReference>
<evidence type="ECO:0000256" key="2">
    <source>
        <dbReference type="ARBA" id="ARBA00023015"/>
    </source>
</evidence>
<feature type="coiled-coil region" evidence="7">
    <location>
        <begin position="134"/>
        <end position="161"/>
    </location>
</feature>
<dbReference type="Proteomes" id="UP001152747">
    <property type="component" value="Unassembled WGS sequence"/>
</dbReference>
<proteinExistence type="predicted"/>
<evidence type="ECO:0000256" key="6">
    <source>
        <dbReference type="ARBA" id="ARBA00040165"/>
    </source>
</evidence>
<dbReference type="PROSITE" id="PS00036">
    <property type="entry name" value="BZIP_BASIC"/>
    <property type="match status" value="1"/>
</dbReference>
<evidence type="ECO:0000313" key="11">
    <source>
        <dbReference type="Proteomes" id="UP001152747"/>
    </source>
</evidence>
<feature type="compositionally biased region" description="Polar residues" evidence="8">
    <location>
        <begin position="169"/>
        <end position="179"/>
    </location>
</feature>
<reference evidence="10" key="1">
    <citation type="submission" date="2022-11" db="EMBL/GenBank/DDBJ databases">
        <authorList>
            <person name="Kikuchi T."/>
        </authorList>
    </citation>
    <scope>NUCLEOTIDE SEQUENCE</scope>
    <source>
        <strain evidence="10">PS1010</strain>
    </source>
</reference>
<evidence type="ECO:0000259" key="9">
    <source>
        <dbReference type="PROSITE" id="PS50217"/>
    </source>
</evidence>
<name>A0A9P1IM74_9PELO</name>
<gene>
    <name evidence="10" type="ORF">CAMP_LOCUS8449</name>
</gene>
<dbReference type="OrthoDB" id="20960at2759"/>
<keyword evidence="2" id="KW-0805">Transcription regulation</keyword>
<dbReference type="EMBL" id="CANHGI010000003">
    <property type="protein sequence ID" value="CAI5445812.1"/>
    <property type="molecule type" value="Genomic_DNA"/>
</dbReference>
<comment type="caution">
    <text evidence="10">The sequence shown here is derived from an EMBL/GenBank/DDBJ whole genome shotgun (WGS) entry which is preliminary data.</text>
</comment>
<evidence type="ECO:0000256" key="7">
    <source>
        <dbReference type="SAM" id="Coils"/>
    </source>
</evidence>
<dbReference type="InterPro" id="IPR004827">
    <property type="entry name" value="bZIP"/>
</dbReference>
<dbReference type="GO" id="GO:0005634">
    <property type="term" value="C:nucleus"/>
    <property type="evidence" value="ECO:0007669"/>
    <property type="project" value="TreeGrafter"/>
</dbReference>
<dbReference type="GO" id="GO:0000977">
    <property type="term" value="F:RNA polymerase II transcription regulatory region sequence-specific DNA binding"/>
    <property type="evidence" value="ECO:0007669"/>
    <property type="project" value="TreeGrafter"/>
</dbReference>
<feature type="region of interest" description="Disordered" evidence="8">
    <location>
        <begin position="316"/>
        <end position="342"/>
    </location>
</feature>
<evidence type="ECO:0000256" key="3">
    <source>
        <dbReference type="ARBA" id="ARBA00023125"/>
    </source>
</evidence>
<feature type="region of interest" description="Disordered" evidence="8">
    <location>
        <begin position="254"/>
        <end position="283"/>
    </location>
</feature>
<dbReference type="InterPro" id="IPR046347">
    <property type="entry name" value="bZIP_sf"/>
</dbReference>
<dbReference type="PROSITE" id="PS50217">
    <property type="entry name" value="BZIP"/>
    <property type="match status" value="1"/>
</dbReference>
<evidence type="ECO:0000256" key="5">
    <source>
        <dbReference type="ARBA" id="ARBA00023242"/>
    </source>
</evidence>
<dbReference type="PANTHER" id="PTHR46542">
    <property type="entry name" value="X-BOX BINDING PROTEIN 1"/>
    <property type="match status" value="1"/>
</dbReference>